<dbReference type="RefSeq" id="WP_213171125.1">
    <property type="nucleotide sequence ID" value="NZ_CP070496.1"/>
</dbReference>
<evidence type="ECO:0000313" key="3">
    <source>
        <dbReference type="Proteomes" id="UP000662939"/>
    </source>
</evidence>
<dbReference type="EMBL" id="CP070496">
    <property type="protein sequence ID" value="QSB05124.1"/>
    <property type="molecule type" value="Genomic_DNA"/>
</dbReference>
<feature type="region of interest" description="Disordered" evidence="1">
    <location>
        <begin position="150"/>
        <end position="169"/>
    </location>
</feature>
<gene>
    <name evidence="2" type="ORF">JQS30_15405</name>
</gene>
<evidence type="ECO:0000313" key="2">
    <source>
        <dbReference type="EMBL" id="QSB05124.1"/>
    </source>
</evidence>
<keyword evidence="3" id="KW-1185">Reference proteome</keyword>
<evidence type="ECO:0000256" key="1">
    <source>
        <dbReference type="SAM" id="MobiDB-lite"/>
    </source>
</evidence>
<proteinExistence type="predicted"/>
<reference evidence="2" key="1">
    <citation type="submission" date="2021-02" db="EMBL/GenBank/DDBJ databases">
        <title>Natronoglycomyces albus gen. nov., sp. nov, a haloalkaliphilic actinobacterium from a soda solonchak soil.</title>
        <authorList>
            <person name="Sorokin D.Y."/>
            <person name="Khijniak T.V."/>
            <person name="Zakharycheva A.P."/>
            <person name="Boueva O.V."/>
            <person name="Ariskina E.V."/>
            <person name="Hahnke R.L."/>
            <person name="Bunk B."/>
            <person name="Sproer C."/>
            <person name="Schumann P."/>
            <person name="Evtushenko L.I."/>
            <person name="Kublanov I.V."/>
        </authorList>
    </citation>
    <scope>NUCLEOTIDE SEQUENCE</scope>
    <source>
        <strain evidence="2">DSM 106290</strain>
    </source>
</reference>
<organism evidence="2 3">
    <name type="scientific">Natronoglycomyces albus</name>
    <dbReference type="NCBI Taxonomy" id="2811108"/>
    <lineage>
        <taxon>Bacteria</taxon>
        <taxon>Bacillati</taxon>
        <taxon>Actinomycetota</taxon>
        <taxon>Actinomycetes</taxon>
        <taxon>Glycomycetales</taxon>
        <taxon>Glycomycetaceae</taxon>
        <taxon>Natronoglycomyces</taxon>
    </lineage>
</organism>
<accession>A0A895XIG0</accession>
<dbReference type="AlphaFoldDB" id="A0A895XIG0"/>
<protein>
    <submittedName>
        <fullName evidence="2">Uncharacterized protein</fullName>
    </submittedName>
</protein>
<sequence>MVLTPMADGGGAASGSSAIQSAVAKAALYVEPLELEEFAARAAELEEAISNVVGLLSQQRGFMMPGMRAFSMPSVTTFDGENLQLGAFEEAVKCREAFREGFYKPTVIEVNKVGNGHHVSGEVARRTCANYRNSDGDIAMDTQTLEREIDEAGRDADSAFGADSPGTQG</sequence>
<dbReference type="Proteomes" id="UP000662939">
    <property type="component" value="Chromosome"/>
</dbReference>
<name>A0A895XIG0_9ACTN</name>
<dbReference type="KEGG" id="nav:JQS30_15405"/>